<dbReference type="KEGG" id="lsp:Bsph_2658"/>
<dbReference type="AlphaFoldDB" id="B1HYN7"/>
<gene>
    <name evidence="1" type="ordered locus">Bsph_2658</name>
</gene>
<protein>
    <submittedName>
        <fullName evidence="1">Protease synthase and sporulation protein PAI 2</fullName>
    </submittedName>
</protein>
<dbReference type="SUPFAM" id="SSF50475">
    <property type="entry name" value="FMN-binding split barrel"/>
    <property type="match status" value="1"/>
</dbReference>
<evidence type="ECO:0000313" key="1">
    <source>
        <dbReference type="EMBL" id="ACA40198.1"/>
    </source>
</evidence>
<dbReference type="Pfam" id="PF04299">
    <property type="entry name" value="FMN_bind_2"/>
    <property type="match status" value="1"/>
</dbReference>
<dbReference type="Proteomes" id="UP000002164">
    <property type="component" value="Chromosome"/>
</dbReference>
<accession>B1HYN7</accession>
<dbReference type="Gene3D" id="2.30.110.10">
    <property type="entry name" value="Electron Transport, Fmn-binding Protein, Chain A"/>
    <property type="match status" value="1"/>
</dbReference>
<evidence type="ECO:0000313" key="2">
    <source>
        <dbReference type="Proteomes" id="UP000002164"/>
    </source>
</evidence>
<dbReference type="PANTHER" id="PTHR35802:SF1">
    <property type="entry name" value="PROTEASE SYNTHASE AND SPORULATION PROTEIN PAI 2"/>
    <property type="match status" value="1"/>
</dbReference>
<name>B1HYN7_LYSSC</name>
<sequence>MKMLIGMGLEGNGRMVQRFLIGGVYMFIPKYYKITDMKEINEFINMNSFATIVAISKGRPIASHVPLLLNQDQDDYYLTGHLAYGNPLWKAFENTDQILTIFNGPHAYISSSWYEQENVPTWNYQSVHIYGKASMIDGTDLEQDLTKLLEKYEKFRENPVLWEKLSPIMLQKEIKGIKGFKIKVEEVQAAYKLSQNRNNTDYENIIKELYKEGDPHAFAVAEAMKKNRHD</sequence>
<dbReference type="InterPro" id="IPR007396">
    <property type="entry name" value="TR_PAI2-type"/>
</dbReference>
<keyword evidence="1" id="KW-0378">Hydrolase</keyword>
<dbReference type="HOGENOM" id="CLU_065853_3_0_9"/>
<dbReference type="PANTHER" id="PTHR35802">
    <property type="entry name" value="PROTEASE SYNTHASE AND SPORULATION PROTEIN PAI 2"/>
    <property type="match status" value="1"/>
</dbReference>
<dbReference type="InterPro" id="IPR012349">
    <property type="entry name" value="Split_barrel_FMN-bd"/>
</dbReference>
<organism evidence="1 2">
    <name type="scientific">Lysinibacillus sphaericus (strain C3-41)</name>
    <dbReference type="NCBI Taxonomy" id="444177"/>
    <lineage>
        <taxon>Bacteria</taxon>
        <taxon>Bacillati</taxon>
        <taxon>Bacillota</taxon>
        <taxon>Bacilli</taxon>
        <taxon>Bacillales</taxon>
        <taxon>Bacillaceae</taxon>
        <taxon>Lysinibacillus</taxon>
    </lineage>
</organism>
<reference evidence="1 2" key="1">
    <citation type="journal article" date="2008" name="J. Bacteriol.">
        <title>Complete genome sequence of the mosquitocidal bacterium Bacillus sphaericus C3-41 and comparison with those of closely related Bacillus species.</title>
        <authorList>
            <person name="Hu X."/>
            <person name="Fan W."/>
            <person name="Han B."/>
            <person name="Liu H."/>
            <person name="Zheng D."/>
            <person name="Li Q."/>
            <person name="Dong W."/>
            <person name="Yan J."/>
            <person name="Gao M."/>
            <person name="Berry C."/>
            <person name="Yuan Z."/>
        </authorList>
    </citation>
    <scope>NUCLEOTIDE SEQUENCE [LARGE SCALE GENOMIC DNA]</scope>
    <source>
        <strain evidence="1 2">C3-41</strain>
    </source>
</reference>
<keyword evidence="1" id="KW-0645">Protease</keyword>
<dbReference type="GO" id="GO:0008233">
    <property type="term" value="F:peptidase activity"/>
    <property type="evidence" value="ECO:0007669"/>
    <property type="project" value="UniProtKB-KW"/>
</dbReference>
<proteinExistence type="predicted"/>
<dbReference type="PIRSF" id="PIRSF010372">
    <property type="entry name" value="PaiB"/>
    <property type="match status" value="1"/>
</dbReference>
<dbReference type="EnsemblBacteria" id="ACA40198">
    <property type="protein sequence ID" value="ACA40198"/>
    <property type="gene ID" value="Bsph_2658"/>
</dbReference>
<dbReference type="EMBL" id="CP000817">
    <property type="protein sequence ID" value="ACA40198.1"/>
    <property type="molecule type" value="Genomic_DNA"/>
</dbReference>
<dbReference type="GO" id="GO:0006508">
    <property type="term" value="P:proteolysis"/>
    <property type="evidence" value="ECO:0007669"/>
    <property type="project" value="UniProtKB-KW"/>
</dbReference>